<reference evidence="4 5" key="1">
    <citation type="submission" date="2016-10" db="EMBL/GenBank/DDBJ databases">
        <authorList>
            <person name="de Groot N.N."/>
        </authorList>
    </citation>
    <scope>NUCLEOTIDE SEQUENCE [LARGE SCALE GENOMIC DNA]</scope>
    <source>
        <strain evidence="4 5">CGMCC 4.6533</strain>
    </source>
</reference>
<accession>A0A1G8RVJ0</accession>
<evidence type="ECO:0000256" key="1">
    <source>
        <dbReference type="ARBA" id="ARBA00022603"/>
    </source>
</evidence>
<protein>
    <submittedName>
        <fullName evidence="4">Predicted O-methyltransferase YrrM</fullName>
    </submittedName>
</protein>
<keyword evidence="1 4" id="KW-0489">Methyltransferase</keyword>
<dbReference type="GO" id="GO:0008171">
    <property type="term" value="F:O-methyltransferase activity"/>
    <property type="evidence" value="ECO:0007669"/>
    <property type="project" value="InterPro"/>
</dbReference>
<evidence type="ECO:0000313" key="5">
    <source>
        <dbReference type="Proteomes" id="UP000199202"/>
    </source>
</evidence>
<evidence type="ECO:0000256" key="2">
    <source>
        <dbReference type="ARBA" id="ARBA00022679"/>
    </source>
</evidence>
<dbReference type="GO" id="GO:0032259">
    <property type="term" value="P:methylation"/>
    <property type="evidence" value="ECO:0007669"/>
    <property type="project" value="UniProtKB-KW"/>
</dbReference>
<dbReference type="Gene3D" id="3.40.50.150">
    <property type="entry name" value="Vaccinia Virus protein VP39"/>
    <property type="match status" value="1"/>
</dbReference>
<dbReference type="PROSITE" id="PS51682">
    <property type="entry name" value="SAM_OMT_I"/>
    <property type="match status" value="1"/>
</dbReference>
<evidence type="ECO:0000256" key="3">
    <source>
        <dbReference type="ARBA" id="ARBA00022691"/>
    </source>
</evidence>
<name>A0A1G8RVJ0_9ACTN</name>
<dbReference type="STRING" id="633440.SAMN05421869_109185"/>
<proteinExistence type="predicted"/>
<dbReference type="AlphaFoldDB" id="A0A1G8RVJ0"/>
<keyword evidence="3" id="KW-0949">S-adenosyl-L-methionine</keyword>
<dbReference type="RefSeq" id="WP_218135892.1">
    <property type="nucleotide sequence ID" value="NZ_FNDJ01000009.1"/>
</dbReference>
<dbReference type="EMBL" id="FNDJ01000009">
    <property type="protein sequence ID" value="SDJ20515.1"/>
    <property type="molecule type" value="Genomic_DNA"/>
</dbReference>
<evidence type="ECO:0000313" key="4">
    <source>
        <dbReference type="EMBL" id="SDJ20515.1"/>
    </source>
</evidence>
<dbReference type="PANTHER" id="PTHR43167:SF1">
    <property type="entry name" value="PUTATIVE (AFU_ORTHOLOGUE AFUA_6G01830)-RELATED"/>
    <property type="match status" value="1"/>
</dbReference>
<dbReference type="InterPro" id="IPR029063">
    <property type="entry name" value="SAM-dependent_MTases_sf"/>
</dbReference>
<keyword evidence="5" id="KW-1185">Reference proteome</keyword>
<keyword evidence="2 4" id="KW-0808">Transferase</keyword>
<gene>
    <name evidence="4" type="ORF">SAMN05421869_109185</name>
</gene>
<sequence>MDETLQKIIKDLNEAAAQHDAAQQDRLDRWRVLEPDAGEFLWFLAQSISARIIVEVGTSRGVSTLWLADAARAVGGHVLSLDTDADAQAHARRTTTDAGLADHVEFRVADGGSALASMPDGAVDLLFLDAERPEYPSWWPHPYRVLRQGGVLVADNALSHPEEIAPLHDLLRQEPRLTVTTINVGKGELVALRR</sequence>
<dbReference type="SUPFAM" id="SSF53335">
    <property type="entry name" value="S-adenosyl-L-methionine-dependent methyltransferases"/>
    <property type="match status" value="1"/>
</dbReference>
<organism evidence="4 5">
    <name type="scientific">Nonomuraea jiangxiensis</name>
    <dbReference type="NCBI Taxonomy" id="633440"/>
    <lineage>
        <taxon>Bacteria</taxon>
        <taxon>Bacillati</taxon>
        <taxon>Actinomycetota</taxon>
        <taxon>Actinomycetes</taxon>
        <taxon>Streptosporangiales</taxon>
        <taxon>Streptosporangiaceae</taxon>
        <taxon>Nonomuraea</taxon>
    </lineage>
</organism>
<dbReference type="Pfam" id="PF01596">
    <property type="entry name" value="Methyltransf_3"/>
    <property type="match status" value="1"/>
</dbReference>
<dbReference type="Proteomes" id="UP000199202">
    <property type="component" value="Unassembled WGS sequence"/>
</dbReference>
<dbReference type="InterPro" id="IPR002935">
    <property type="entry name" value="SAM_O-MeTrfase"/>
</dbReference>
<dbReference type="PANTHER" id="PTHR43167">
    <property type="entry name" value="PUTATIVE (AFU_ORTHOLOGUE AFUA_6G01830)-RELATED"/>
    <property type="match status" value="1"/>
</dbReference>
<dbReference type="CDD" id="cd02440">
    <property type="entry name" value="AdoMet_MTases"/>
    <property type="match status" value="1"/>
</dbReference>